<reference evidence="1" key="2">
    <citation type="submission" date="2022-01" db="EMBL/GenBank/DDBJ databases">
        <authorList>
            <person name="Yamashiro T."/>
            <person name="Shiraishi A."/>
            <person name="Satake H."/>
            <person name="Nakayama K."/>
        </authorList>
    </citation>
    <scope>NUCLEOTIDE SEQUENCE</scope>
</reference>
<gene>
    <name evidence="1" type="ORF">Tco_1003939</name>
</gene>
<dbReference type="EMBL" id="BQNB010017197">
    <property type="protein sequence ID" value="GJT60406.1"/>
    <property type="molecule type" value="Genomic_DNA"/>
</dbReference>
<proteinExistence type="predicted"/>
<reference evidence="1" key="1">
    <citation type="journal article" date="2022" name="Int. J. Mol. Sci.">
        <title>Draft Genome of Tanacetum Coccineum: Genomic Comparison of Closely Related Tanacetum-Family Plants.</title>
        <authorList>
            <person name="Yamashiro T."/>
            <person name="Shiraishi A."/>
            <person name="Nakayama K."/>
            <person name="Satake H."/>
        </authorList>
    </citation>
    <scope>NUCLEOTIDE SEQUENCE</scope>
</reference>
<accession>A0ABQ5FAG9</accession>
<name>A0ABQ5FAG9_9ASTR</name>
<dbReference type="Proteomes" id="UP001151760">
    <property type="component" value="Unassembled WGS sequence"/>
</dbReference>
<protein>
    <submittedName>
        <fullName evidence="1">Uncharacterized protein</fullName>
    </submittedName>
</protein>
<sequence length="241" mass="27953">MIRHEGNLKRYFEERRSSVMNELTFPAIPRSQLKDEPIILEGIIEGNQVQRILVDGGRETYHPLGVIDLRVTLGKEGRSKMVLMEFAIIKCRSPYNIIIGRTGMRSLGLVGSTIYSMIKFPTNQGVVTMETSREALQECKQLERVQGLWKKYVTMGTTLTTNCKQLLVDVLWENREVFAWTESERTTVPRFIMEYQLKIYPLAKPVVHKRRPLASEGRLALKEKVFHWLKEGLIRNVQYPE</sequence>
<comment type="caution">
    <text evidence="1">The sequence shown here is derived from an EMBL/GenBank/DDBJ whole genome shotgun (WGS) entry which is preliminary data.</text>
</comment>
<organism evidence="1 2">
    <name type="scientific">Tanacetum coccineum</name>
    <dbReference type="NCBI Taxonomy" id="301880"/>
    <lineage>
        <taxon>Eukaryota</taxon>
        <taxon>Viridiplantae</taxon>
        <taxon>Streptophyta</taxon>
        <taxon>Embryophyta</taxon>
        <taxon>Tracheophyta</taxon>
        <taxon>Spermatophyta</taxon>
        <taxon>Magnoliopsida</taxon>
        <taxon>eudicotyledons</taxon>
        <taxon>Gunneridae</taxon>
        <taxon>Pentapetalae</taxon>
        <taxon>asterids</taxon>
        <taxon>campanulids</taxon>
        <taxon>Asterales</taxon>
        <taxon>Asteraceae</taxon>
        <taxon>Asteroideae</taxon>
        <taxon>Anthemideae</taxon>
        <taxon>Anthemidinae</taxon>
        <taxon>Tanacetum</taxon>
    </lineage>
</organism>
<keyword evidence="2" id="KW-1185">Reference proteome</keyword>
<evidence type="ECO:0000313" key="2">
    <source>
        <dbReference type="Proteomes" id="UP001151760"/>
    </source>
</evidence>
<evidence type="ECO:0000313" key="1">
    <source>
        <dbReference type="EMBL" id="GJT60406.1"/>
    </source>
</evidence>